<proteinExistence type="predicted"/>
<keyword evidence="3" id="KW-1185">Reference proteome</keyword>
<dbReference type="EMBL" id="ML976786">
    <property type="protein sequence ID" value="KAF1964501.1"/>
    <property type="molecule type" value="Genomic_DNA"/>
</dbReference>
<gene>
    <name evidence="2" type="ORF">BU23DRAFT_61910</name>
</gene>
<evidence type="ECO:0000313" key="3">
    <source>
        <dbReference type="Proteomes" id="UP000800036"/>
    </source>
</evidence>
<feature type="region of interest" description="Disordered" evidence="1">
    <location>
        <begin position="31"/>
        <end position="55"/>
    </location>
</feature>
<protein>
    <submittedName>
        <fullName evidence="2">Uncharacterized protein</fullName>
    </submittedName>
</protein>
<sequence>MPRAAGLPSNDADLVRYTRYSKKAGVLPDLPRVPPPEWQPLPINNPHKFGEPQIPKGTDIGSPVALFDLFFDADVLDRVAHIQISMLSTWRQADCQHQQRVAGSLHHRQSSIRTLQLLSIWPSTRSPRW</sequence>
<dbReference type="Proteomes" id="UP000800036">
    <property type="component" value="Unassembled WGS sequence"/>
</dbReference>
<accession>A0A6A5UHV5</accession>
<reference evidence="2" key="1">
    <citation type="journal article" date="2020" name="Stud. Mycol.">
        <title>101 Dothideomycetes genomes: a test case for predicting lifestyles and emergence of pathogens.</title>
        <authorList>
            <person name="Haridas S."/>
            <person name="Albert R."/>
            <person name="Binder M."/>
            <person name="Bloem J."/>
            <person name="Labutti K."/>
            <person name="Salamov A."/>
            <person name="Andreopoulos B."/>
            <person name="Baker S."/>
            <person name="Barry K."/>
            <person name="Bills G."/>
            <person name="Bluhm B."/>
            <person name="Cannon C."/>
            <person name="Castanera R."/>
            <person name="Culley D."/>
            <person name="Daum C."/>
            <person name="Ezra D."/>
            <person name="Gonzalez J."/>
            <person name="Henrissat B."/>
            <person name="Kuo A."/>
            <person name="Liang C."/>
            <person name="Lipzen A."/>
            <person name="Lutzoni F."/>
            <person name="Magnuson J."/>
            <person name="Mondo S."/>
            <person name="Nolan M."/>
            <person name="Ohm R."/>
            <person name="Pangilinan J."/>
            <person name="Park H.-J."/>
            <person name="Ramirez L."/>
            <person name="Alfaro M."/>
            <person name="Sun H."/>
            <person name="Tritt A."/>
            <person name="Yoshinaga Y."/>
            <person name="Zwiers L.-H."/>
            <person name="Turgeon B."/>
            <person name="Goodwin S."/>
            <person name="Spatafora J."/>
            <person name="Crous P."/>
            <person name="Grigoriev I."/>
        </authorList>
    </citation>
    <scope>NUCLEOTIDE SEQUENCE</scope>
    <source>
        <strain evidence="2">CBS 107.79</strain>
    </source>
</reference>
<evidence type="ECO:0000313" key="2">
    <source>
        <dbReference type="EMBL" id="KAF1964501.1"/>
    </source>
</evidence>
<name>A0A6A5UHV5_9PLEO</name>
<organism evidence="2 3">
    <name type="scientific">Bimuria novae-zelandiae CBS 107.79</name>
    <dbReference type="NCBI Taxonomy" id="1447943"/>
    <lineage>
        <taxon>Eukaryota</taxon>
        <taxon>Fungi</taxon>
        <taxon>Dikarya</taxon>
        <taxon>Ascomycota</taxon>
        <taxon>Pezizomycotina</taxon>
        <taxon>Dothideomycetes</taxon>
        <taxon>Pleosporomycetidae</taxon>
        <taxon>Pleosporales</taxon>
        <taxon>Massarineae</taxon>
        <taxon>Didymosphaeriaceae</taxon>
        <taxon>Bimuria</taxon>
    </lineage>
</organism>
<evidence type="ECO:0000256" key="1">
    <source>
        <dbReference type="SAM" id="MobiDB-lite"/>
    </source>
</evidence>
<dbReference type="AlphaFoldDB" id="A0A6A5UHV5"/>